<dbReference type="RefSeq" id="WP_185682730.1">
    <property type="nucleotide sequence ID" value="NZ_JACLAU010000006.1"/>
</dbReference>
<dbReference type="InterPro" id="IPR017972">
    <property type="entry name" value="Cyt_P450_CS"/>
</dbReference>
<name>A0A7X1F6K6_9SPHN</name>
<organism evidence="4 5">
    <name type="scientific">Novosphingobium aerophilum</name>
    <dbReference type="NCBI Taxonomy" id="2839843"/>
    <lineage>
        <taxon>Bacteria</taxon>
        <taxon>Pseudomonadati</taxon>
        <taxon>Pseudomonadota</taxon>
        <taxon>Alphaproteobacteria</taxon>
        <taxon>Sphingomonadales</taxon>
        <taxon>Sphingomonadaceae</taxon>
        <taxon>Novosphingobium</taxon>
    </lineage>
</organism>
<dbReference type="PANTHER" id="PTHR46696">
    <property type="entry name" value="P450, PUTATIVE (EUROFUNG)-RELATED"/>
    <property type="match status" value="1"/>
</dbReference>
<dbReference type="GO" id="GO:0005506">
    <property type="term" value="F:iron ion binding"/>
    <property type="evidence" value="ECO:0007669"/>
    <property type="project" value="InterPro"/>
</dbReference>
<dbReference type="GO" id="GO:0004497">
    <property type="term" value="F:monooxygenase activity"/>
    <property type="evidence" value="ECO:0007669"/>
    <property type="project" value="UniProtKB-KW"/>
</dbReference>
<dbReference type="Gene3D" id="1.10.630.10">
    <property type="entry name" value="Cytochrome P450"/>
    <property type="match status" value="1"/>
</dbReference>
<dbReference type="EMBL" id="JACLAU010000006">
    <property type="protein sequence ID" value="MBC2651311.1"/>
    <property type="molecule type" value="Genomic_DNA"/>
</dbReference>
<evidence type="ECO:0000256" key="1">
    <source>
        <dbReference type="ARBA" id="ARBA00010617"/>
    </source>
</evidence>
<keyword evidence="2" id="KW-0408">Iron</keyword>
<dbReference type="GO" id="GO:0020037">
    <property type="term" value="F:heme binding"/>
    <property type="evidence" value="ECO:0007669"/>
    <property type="project" value="InterPro"/>
</dbReference>
<sequence length="395" mass="43540">MPKTLPKSLPRPSPDEIDPFRPARVQSGVLPARFAGEPIPMILRHAEVRRAAKDWQTFSSDAPMRVPIPSEEAVRSVRQLPIEADPPLHGQFRDLLKPVFLRPLQPAYQARLDRLVAGLIDAAVARPRIEVVRDFALPLQSRALALLLGMPDAAAEEWIGWGTHVFHDGGDGDGSARGQGLDRYIRRALAAASGRGGDDVFALLQRAEVAGRRLTTDEQVGIANLAFAGGRDTVIHTVSRIVAHFAGHRAELETIWPDPRRIAFATEEFVRFVSPLTHIGRVCPEPTEVGGEPVAADGRVSLCWASANRDETVFDRPDEIRLDRSPNPHLGFGSGIHTCLGAAQARAILRSLIHHLGARTRAITILGEERQYDEQDSYRRWVGYRALDVAMEART</sequence>
<evidence type="ECO:0000256" key="2">
    <source>
        <dbReference type="RuleBase" id="RU000461"/>
    </source>
</evidence>
<comment type="similarity">
    <text evidence="1 2">Belongs to the cytochrome P450 family.</text>
</comment>
<keyword evidence="2" id="KW-0503">Monooxygenase</keyword>
<dbReference type="GO" id="GO:0016705">
    <property type="term" value="F:oxidoreductase activity, acting on paired donors, with incorporation or reduction of molecular oxygen"/>
    <property type="evidence" value="ECO:0007669"/>
    <property type="project" value="InterPro"/>
</dbReference>
<dbReference type="AlphaFoldDB" id="A0A7X1F6K6"/>
<dbReference type="Pfam" id="PF00067">
    <property type="entry name" value="p450"/>
    <property type="match status" value="1"/>
</dbReference>
<dbReference type="Proteomes" id="UP000520156">
    <property type="component" value="Unassembled WGS sequence"/>
</dbReference>
<evidence type="ECO:0000313" key="5">
    <source>
        <dbReference type="Proteomes" id="UP000520156"/>
    </source>
</evidence>
<dbReference type="InterPro" id="IPR002397">
    <property type="entry name" value="Cyt_P450_B"/>
</dbReference>
<keyword evidence="2" id="KW-0349">Heme</keyword>
<protein>
    <submittedName>
        <fullName evidence="4">Cytochrome P450</fullName>
    </submittedName>
</protein>
<evidence type="ECO:0000313" key="4">
    <source>
        <dbReference type="EMBL" id="MBC2651311.1"/>
    </source>
</evidence>
<keyword evidence="5" id="KW-1185">Reference proteome</keyword>
<dbReference type="PRINTS" id="PR00359">
    <property type="entry name" value="BP450"/>
</dbReference>
<gene>
    <name evidence="4" type="ORF">H7F49_06315</name>
</gene>
<dbReference type="InterPro" id="IPR001128">
    <property type="entry name" value="Cyt_P450"/>
</dbReference>
<reference evidence="4 5" key="1">
    <citation type="submission" date="2020-08" db="EMBL/GenBank/DDBJ databases">
        <title>The genome sequence of Novosphingobium flavum 4Y4.</title>
        <authorList>
            <person name="Liu Y."/>
        </authorList>
    </citation>
    <scope>NUCLEOTIDE SEQUENCE [LARGE SCALE GENOMIC DNA]</scope>
    <source>
        <strain evidence="4 5">4Y4</strain>
    </source>
</reference>
<keyword evidence="2" id="KW-0560">Oxidoreductase</keyword>
<evidence type="ECO:0000256" key="3">
    <source>
        <dbReference type="SAM" id="MobiDB-lite"/>
    </source>
</evidence>
<feature type="region of interest" description="Disordered" evidence="3">
    <location>
        <begin position="1"/>
        <end position="21"/>
    </location>
</feature>
<dbReference type="InterPro" id="IPR036396">
    <property type="entry name" value="Cyt_P450_sf"/>
</dbReference>
<proteinExistence type="inferred from homology"/>
<keyword evidence="2" id="KW-0479">Metal-binding</keyword>
<dbReference type="PROSITE" id="PS00086">
    <property type="entry name" value="CYTOCHROME_P450"/>
    <property type="match status" value="1"/>
</dbReference>
<dbReference type="SUPFAM" id="SSF48264">
    <property type="entry name" value="Cytochrome P450"/>
    <property type="match status" value="1"/>
</dbReference>
<dbReference type="PANTHER" id="PTHR46696:SF1">
    <property type="entry name" value="CYTOCHROME P450 YJIB-RELATED"/>
    <property type="match status" value="1"/>
</dbReference>
<accession>A0A7X1F6K6</accession>
<comment type="caution">
    <text evidence="4">The sequence shown here is derived from an EMBL/GenBank/DDBJ whole genome shotgun (WGS) entry which is preliminary data.</text>
</comment>